<evidence type="ECO:0000256" key="3">
    <source>
        <dbReference type="ARBA" id="ARBA00029447"/>
    </source>
</evidence>
<dbReference type="PRINTS" id="PR00260">
    <property type="entry name" value="CHEMTRNSDUCR"/>
</dbReference>
<dbReference type="InterPro" id="IPR004089">
    <property type="entry name" value="MCPsignal_dom"/>
</dbReference>
<dbReference type="CDD" id="cd06225">
    <property type="entry name" value="HAMP"/>
    <property type="match status" value="1"/>
</dbReference>
<evidence type="ECO:0000256" key="4">
    <source>
        <dbReference type="PROSITE-ProRule" id="PRU00284"/>
    </source>
</evidence>
<comment type="similarity">
    <text evidence="3">Belongs to the methyl-accepting chemotaxis (MCP) protein family.</text>
</comment>
<feature type="domain" description="HAMP" evidence="7">
    <location>
        <begin position="217"/>
        <end position="269"/>
    </location>
</feature>
<dbReference type="GO" id="GO:0004888">
    <property type="term" value="F:transmembrane signaling receptor activity"/>
    <property type="evidence" value="ECO:0007669"/>
    <property type="project" value="InterPro"/>
</dbReference>
<feature type="region of interest" description="Disordered" evidence="5">
    <location>
        <begin position="552"/>
        <end position="576"/>
    </location>
</feature>
<keyword evidence="9" id="KW-1185">Reference proteome</keyword>
<sequence length="598" mass="62942">MKFRNLRIRTRLSLAFGGLALLVLTVAALSLYALAEANARFTGFTDGMNARATVAAHVRAAVDDRAIAARNLVLVTKDTDLTLEKTAVSAAHKDVQTSLAKLNEMIAADPRVSDQARKLVADIDRVEQAYGPVALAIVDLVLNGQREQAVTRMNDDCRPLLAALVQATNAYARFTEGRTQELRQKAVADFEQQRNLLAALCLLAVAVAIVGGWRITLSITGPLNFAVEATDRIAAGDLSANIEATTSDETGRLLAGLQRMQQSLVDTVRAVRGNADSVSVASSEIAQGNSDLSMRTEQQASALQQTAASMEELGSTVATNADNARQAGRLAVAASDVAVKGGDVVGQVVETMKDINDSSRQIADIIGVIDGIAFQTNILALNAAVEAARAGEQGRGFAVVASEVRSLAQRSAQAAKEIKTLITTSVQQVDQGTSLVDRAGLTMQEIVVSVKRVSDIMAEISAASAEQSTAVSQVGEAVSQMDQATQQNAALVEQSAAAASSLKTQAEQLVQAVAVFQLSAEVNSAPRYTSRPVAAQGDARLSSNNSTFGAIERRSPQRAKNVTRLQPTAKSGTTAKALTSLPSQGAKLRTGTDDWTSF</sequence>
<dbReference type="AlphaFoldDB" id="A0A1P8K0S0"/>
<dbReference type="OrthoDB" id="5441488at2"/>
<dbReference type="CDD" id="cd11386">
    <property type="entry name" value="MCP_signal"/>
    <property type="match status" value="1"/>
</dbReference>
<evidence type="ECO:0000256" key="5">
    <source>
        <dbReference type="SAM" id="MobiDB-lite"/>
    </source>
</evidence>
<evidence type="ECO:0000256" key="1">
    <source>
        <dbReference type="ARBA" id="ARBA00004370"/>
    </source>
</evidence>
<keyword evidence="4" id="KW-0807">Transducer</keyword>
<dbReference type="SUPFAM" id="SSF58104">
    <property type="entry name" value="Methyl-accepting chemotaxis protein (MCP) signaling domain"/>
    <property type="match status" value="1"/>
</dbReference>
<organism evidence="8 9">
    <name type="scientific">Rhodoferax koreensis</name>
    <dbReference type="NCBI Taxonomy" id="1842727"/>
    <lineage>
        <taxon>Bacteria</taxon>
        <taxon>Pseudomonadati</taxon>
        <taxon>Pseudomonadota</taxon>
        <taxon>Betaproteobacteria</taxon>
        <taxon>Burkholderiales</taxon>
        <taxon>Comamonadaceae</taxon>
        <taxon>Rhodoferax</taxon>
    </lineage>
</organism>
<dbReference type="GO" id="GO:0005886">
    <property type="term" value="C:plasma membrane"/>
    <property type="evidence" value="ECO:0007669"/>
    <property type="project" value="TreeGrafter"/>
</dbReference>
<dbReference type="SMART" id="SM00304">
    <property type="entry name" value="HAMP"/>
    <property type="match status" value="1"/>
</dbReference>
<dbReference type="KEGG" id="rhy:RD110_22295"/>
<reference evidence="8 9" key="1">
    <citation type="submission" date="2017-01" db="EMBL/GenBank/DDBJ databases">
        <authorList>
            <person name="Mah S.A."/>
            <person name="Swanson W.J."/>
            <person name="Moy G.W."/>
            <person name="Vacquier V.D."/>
        </authorList>
    </citation>
    <scope>NUCLEOTIDE SEQUENCE [LARGE SCALE GENOMIC DNA]</scope>
    <source>
        <strain evidence="8 9">DCY110</strain>
    </source>
</reference>
<dbReference type="Gene3D" id="1.10.287.950">
    <property type="entry name" value="Methyl-accepting chemotaxis protein"/>
    <property type="match status" value="1"/>
</dbReference>
<dbReference type="Pfam" id="PF00015">
    <property type="entry name" value="MCPsignal"/>
    <property type="match status" value="1"/>
</dbReference>
<dbReference type="Pfam" id="PF12729">
    <property type="entry name" value="4HB_MCP_1"/>
    <property type="match status" value="1"/>
</dbReference>
<dbReference type="PANTHER" id="PTHR43531:SF14">
    <property type="entry name" value="METHYL-ACCEPTING CHEMOTAXIS PROTEIN I-RELATED"/>
    <property type="match status" value="1"/>
</dbReference>
<dbReference type="EMBL" id="CP019236">
    <property type="protein sequence ID" value="APW39599.1"/>
    <property type="molecule type" value="Genomic_DNA"/>
</dbReference>
<evidence type="ECO:0000256" key="2">
    <source>
        <dbReference type="ARBA" id="ARBA00022481"/>
    </source>
</evidence>
<dbReference type="InterPro" id="IPR051310">
    <property type="entry name" value="MCP_chemotaxis"/>
</dbReference>
<name>A0A1P8K0S0_9BURK</name>
<evidence type="ECO:0000313" key="9">
    <source>
        <dbReference type="Proteomes" id="UP000186609"/>
    </source>
</evidence>
<dbReference type="Proteomes" id="UP000186609">
    <property type="component" value="Chromosome"/>
</dbReference>
<evidence type="ECO:0000259" key="6">
    <source>
        <dbReference type="PROSITE" id="PS50111"/>
    </source>
</evidence>
<dbReference type="SMART" id="SM00283">
    <property type="entry name" value="MA"/>
    <property type="match status" value="1"/>
</dbReference>
<keyword evidence="2" id="KW-0488">Methylation</keyword>
<dbReference type="InterPro" id="IPR024478">
    <property type="entry name" value="HlyB_4HB_MCP"/>
</dbReference>
<dbReference type="PROSITE" id="PS50885">
    <property type="entry name" value="HAMP"/>
    <property type="match status" value="1"/>
</dbReference>
<dbReference type="InterPro" id="IPR047347">
    <property type="entry name" value="YvaQ-like_sensor"/>
</dbReference>
<dbReference type="GO" id="GO:0006935">
    <property type="term" value="P:chemotaxis"/>
    <property type="evidence" value="ECO:0007669"/>
    <property type="project" value="InterPro"/>
</dbReference>
<dbReference type="FunFam" id="1.10.287.950:FF:000001">
    <property type="entry name" value="Methyl-accepting chemotaxis sensory transducer"/>
    <property type="match status" value="1"/>
</dbReference>
<dbReference type="RefSeq" id="WP_076202083.1">
    <property type="nucleotide sequence ID" value="NZ_CP019236.1"/>
</dbReference>
<dbReference type="InterPro" id="IPR003660">
    <property type="entry name" value="HAMP_dom"/>
</dbReference>
<dbReference type="CDD" id="cd19411">
    <property type="entry name" value="MCP2201-like_sensor"/>
    <property type="match status" value="1"/>
</dbReference>
<dbReference type="PROSITE" id="PS50111">
    <property type="entry name" value="CHEMOTAXIS_TRANSDUC_2"/>
    <property type="match status" value="1"/>
</dbReference>
<comment type="subcellular location">
    <subcellularLocation>
        <location evidence="1">Membrane</location>
    </subcellularLocation>
</comment>
<dbReference type="Pfam" id="PF00672">
    <property type="entry name" value="HAMP"/>
    <property type="match status" value="1"/>
</dbReference>
<evidence type="ECO:0000259" key="7">
    <source>
        <dbReference type="PROSITE" id="PS50885"/>
    </source>
</evidence>
<dbReference type="PANTHER" id="PTHR43531">
    <property type="entry name" value="PROTEIN ICFG"/>
    <property type="match status" value="1"/>
</dbReference>
<gene>
    <name evidence="8" type="ORF">RD110_22295</name>
</gene>
<dbReference type="STRING" id="1842727.RD110_22295"/>
<feature type="domain" description="Methyl-accepting transducer" evidence="6">
    <location>
        <begin position="274"/>
        <end position="503"/>
    </location>
</feature>
<accession>A0A1P8K0S0</accession>
<dbReference type="InterPro" id="IPR004090">
    <property type="entry name" value="Chemotax_Me-accpt_rcpt"/>
</dbReference>
<protein>
    <submittedName>
        <fullName evidence="8">Methyl-accepting chemotaxis protein</fullName>
    </submittedName>
</protein>
<proteinExistence type="inferred from homology"/>
<evidence type="ECO:0000313" key="8">
    <source>
        <dbReference type="EMBL" id="APW39599.1"/>
    </source>
</evidence>
<dbReference type="GO" id="GO:0007165">
    <property type="term" value="P:signal transduction"/>
    <property type="evidence" value="ECO:0007669"/>
    <property type="project" value="UniProtKB-KW"/>
</dbReference>
<feature type="compositionally biased region" description="Polar residues" evidence="5">
    <location>
        <begin position="558"/>
        <end position="576"/>
    </location>
</feature>